<protein>
    <submittedName>
        <fullName evidence="1">Uncharacterized protein</fullName>
    </submittedName>
</protein>
<dbReference type="Proteomes" id="UP000012960">
    <property type="component" value="Unplaced"/>
</dbReference>
<organism evidence="1 2">
    <name type="scientific">Musa acuminata subsp. malaccensis</name>
    <name type="common">Wild banana</name>
    <name type="synonym">Musa malaccensis</name>
    <dbReference type="NCBI Taxonomy" id="214687"/>
    <lineage>
        <taxon>Eukaryota</taxon>
        <taxon>Viridiplantae</taxon>
        <taxon>Streptophyta</taxon>
        <taxon>Embryophyta</taxon>
        <taxon>Tracheophyta</taxon>
        <taxon>Spermatophyta</taxon>
        <taxon>Magnoliopsida</taxon>
        <taxon>Liliopsida</taxon>
        <taxon>Zingiberales</taxon>
        <taxon>Musaceae</taxon>
        <taxon>Musa</taxon>
    </lineage>
</organism>
<accession>A0A804HS30</accession>
<dbReference type="PANTHER" id="PTHR43718">
    <property type="entry name" value="LON PROTEASE"/>
    <property type="match status" value="1"/>
</dbReference>
<dbReference type="InterPro" id="IPR027065">
    <property type="entry name" value="Lon_Prtase"/>
</dbReference>
<dbReference type="GO" id="GO:0004252">
    <property type="term" value="F:serine-type endopeptidase activity"/>
    <property type="evidence" value="ECO:0007669"/>
    <property type="project" value="InterPro"/>
</dbReference>
<evidence type="ECO:0000313" key="2">
    <source>
        <dbReference type="Proteomes" id="UP000012960"/>
    </source>
</evidence>
<dbReference type="EnsemblPlants" id="Ma01_t09310.1">
    <property type="protein sequence ID" value="Ma01_p09310.1"/>
    <property type="gene ID" value="Ma01_g09310"/>
</dbReference>
<name>A0A804HS30_MUSAM</name>
<dbReference type="GO" id="GO:0005524">
    <property type="term" value="F:ATP binding"/>
    <property type="evidence" value="ECO:0007669"/>
    <property type="project" value="InterPro"/>
</dbReference>
<evidence type="ECO:0000313" key="1">
    <source>
        <dbReference type="EnsemblPlants" id="Ma01_p09310.1"/>
    </source>
</evidence>
<keyword evidence="2" id="KW-1185">Reference proteome</keyword>
<dbReference type="Gramene" id="Ma01_t09310.1">
    <property type="protein sequence ID" value="Ma01_p09310.1"/>
    <property type="gene ID" value="Ma01_g09310"/>
</dbReference>
<sequence length="133" mass="15288">MHLTRDHIEKTCETCGVRPDQVEATDAALLSLIDNYCREAWYIYFLHLFLHFHKIGRHRASCFMSIYRIPKFQTEVVGSDMVDKVSVDVSNLANFEGKPAYQAEHVYDQTPIGVVWVLRGLPSVAQHCPLWPP</sequence>
<dbReference type="AlphaFoldDB" id="A0A804HS30"/>
<dbReference type="GO" id="GO:0030163">
    <property type="term" value="P:protein catabolic process"/>
    <property type="evidence" value="ECO:0007669"/>
    <property type="project" value="InterPro"/>
</dbReference>
<dbReference type="InParanoid" id="A0A804HS30"/>
<proteinExistence type="predicted"/>
<dbReference type="PANTHER" id="PTHR43718:SF2">
    <property type="entry name" value="LON PROTEASE HOMOLOG, MITOCHONDRIAL"/>
    <property type="match status" value="1"/>
</dbReference>
<dbReference type="GO" id="GO:0004176">
    <property type="term" value="F:ATP-dependent peptidase activity"/>
    <property type="evidence" value="ECO:0007669"/>
    <property type="project" value="InterPro"/>
</dbReference>
<reference evidence="1" key="1">
    <citation type="submission" date="2021-05" db="UniProtKB">
        <authorList>
            <consortium name="EnsemblPlants"/>
        </authorList>
    </citation>
    <scope>IDENTIFICATION</scope>
    <source>
        <strain evidence="1">subsp. malaccensis</strain>
    </source>
</reference>